<dbReference type="PROSITE" id="PS00250">
    <property type="entry name" value="TGF_BETA_1"/>
    <property type="match status" value="1"/>
</dbReference>
<evidence type="ECO:0000256" key="10">
    <source>
        <dbReference type="SAM" id="SignalP"/>
    </source>
</evidence>
<dbReference type="CDD" id="cd13752">
    <property type="entry name" value="TGF_beta_INHB"/>
    <property type="match status" value="1"/>
</dbReference>
<feature type="signal peptide" evidence="10">
    <location>
        <begin position="1"/>
        <end position="20"/>
    </location>
</feature>
<evidence type="ECO:0000256" key="9">
    <source>
        <dbReference type="SAM" id="MobiDB-lite"/>
    </source>
</evidence>
<dbReference type="Gene3D" id="2.10.90.10">
    <property type="entry name" value="Cystine-knot cytokines"/>
    <property type="match status" value="1"/>
</dbReference>
<evidence type="ECO:0000256" key="5">
    <source>
        <dbReference type="ARBA" id="ARBA00023030"/>
    </source>
</evidence>
<keyword evidence="5 8" id="KW-0339">Growth factor</keyword>
<dbReference type="InterPro" id="IPR015615">
    <property type="entry name" value="TGF-beta-rel"/>
</dbReference>
<dbReference type="PROSITE" id="PS51362">
    <property type="entry name" value="TGF_BETA_2"/>
    <property type="match status" value="1"/>
</dbReference>
<dbReference type="STRING" id="407821.A0A087UWI4"/>
<name>A0A087UWI4_STEMI</name>
<dbReference type="PANTHER" id="PTHR11848">
    <property type="entry name" value="TGF-BETA FAMILY"/>
    <property type="match status" value="1"/>
</dbReference>
<dbReference type="InterPro" id="IPR029034">
    <property type="entry name" value="Cystine-knot_cytokine"/>
</dbReference>
<feature type="chain" id="PRO_5001830931" evidence="10">
    <location>
        <begin position="21"/>
        <end position="387"/>
    </location>
</feature>
<dbReference type="OMA" id="GKEEHAH"/>
<dbReference type="AlphaFoldDB" id="A0A087UWI4"/>
<evidence type="ECO:0000256" key="6">
    <source>
        <dbReference type="ARBA" id="ARBA00023157"/>
    </source>
</evidence>
<gene>
    <name evidence="12" type="ORF">X975_04886</name>
</gene>
<dbReference type="Proteomes" id="UP000054359">
    <property type="component" value="Unassembled WGS sequence"/>
</dbReference>
<keyword evidence="6" id="KW-1015">Disulfide bond</keyword>
<dbReference type="Pfam" id="PF00019">
    <property type="entry name" value="TGF_beta"/>
    <property type="match status" value="1"/>
</dbReference>
<accession>A0A087UWI4</accession>
<evidence type="ECO:0000313" key="12">
    <source>
        <dbReference type="EMBL" id="KFM81723.1"/>
    </source>
</evidence>
<dbReference type="PANTHER" id="PTHR11848:SF309">
    <property type="entry name" value="INHIBIN BETA CHAIN"/>
    <property type="match status" value="1"/>
</dbReference>
<sequence>MSMMLLVSILLLACCRHSAATCPECGVSDRQQAARLKLEAIKQQILSKLHLQDKPNITSTLPREVALEVLRTKGSLPGEHEGTHPGGEGAGGRDDYYARTSEIIAFAEPGRRLNGHDLLDFYPSHEHFNSHLRVTAATLWIQLRYSPHLPRENRTQLQNQSVTLYVFRVGNSTDQMHHLTSYRHYNITPGWRRLEVGDAVKQWFSAGDYRDKLTLLVDCTGCDSKLEIILFPDSNDITANGKARKIRHGGHEQQLRSLRPFLAIATETTEQRRRPKRHSRTCKGHCCRQNLYVSFEDLGWSDWIIAPKGYYANFCMGNCKGPRSYDSFPTFHTHIIEEYRSRNPYASIHPCCAPTRLSPMSLIYFDPDLNIIKTDLPKMIVEDCGCT</sequence>
<dbReference type="InterPro" id="IPR001839">
    <property type="entry name" value="TGF-b_C"/>
</dbReference>
<comment type="subcellular location">
    <subcellularLocation>
        <location evidence="1">Secreted</location>
    </subcellularLocation>
</comment>
<evidence type="ECO:0000259" key="11">
    <source>
        <dbReference type="PROSITE" id="PS51362"/>
    </source>
</evidence>
<dbReference type="InterPro" id="IPR001111">
    <property type="entry name" value="TGF-b_propeptide"/>
</dbReference>
<feature type="non-terminal residue" evidence="12">
    <location>
        <position position="387"/>
    </location>
</feature>
<evidence type="ECO:0000256" key="8">
    <source>
        <dbReference type="RuleBase" id="RU000354"/>
    </source>
</evidence>
<dbReference type="PRINTS" id="PR00669">
    <property type="entry name" value="INHIBINA"/>
</dbReference>
<keyword evidence="7" id="KW-0325">Glycoprotein</keyword>
<organism evidence="12 13">
    <name type="scientific">Stegodyphus mimosarum</name>
    <name type="common">African social velvet spider</name>
    <dbReference type="NCBI Taxonomy" id="407821"/>
    <lineage>
        <taxon>Eukaryota</taxon>
        <taxon>Metazoa</taxon>
        <taxon>Ecdysozoa</taxon>
        <taxon>Arthropoda</taxon>
        <taxon>Chelicerata</taxon>
        <taxon>Arachnida</taxon>
        <taxon>Araneae</taxon>
        <taxon>Araneomorphae</taxon>
        <taxon>Entelegynae</taxon>
        <taxon>Eresoidea</taxon>
        <taxon>Eresidae</taxon>
        <taxon>Stegodyphus</taxon>
    </lineage>
</organism>
<proteinExistence type="inferred from homology"/>
<keyword evidence="13" id="KW-1185">Reference proteome</keyword>
<keyword evidence="4 10" id="KW-0732">Signal</keyword>
<evidence type="ECO:0000256" key="7">
    <source>
        <dbReference type="ARBA" id="ARBA00023180"/>
    </source>
</evidence>
<evidence type="ECO:0000256" key="4">
    <source>
        <dbReference type="ARBA" id="ARBA00022729"/>
    </source>
</evidence>
<evidence type="ECO:0000313" key="13">
    <source>
        <dbReference type="Proteomes" id="UP000054359"/>
    </source>
</evidence>
<dbReference type="SMART" id="SM00204">
    <property type="entry name" value="TGFB"/>
    <property type="match status" value="1"/>
</dbReference>
<reference evidence="12 13" key="1">
    <citation type="submission" date="2013-11" db="EMBL/GenBank/DDBJ databases">
        <title>Genome sequencing of Stegodyphus mimosarum.</title>
        <authorList>
            <person name="Bechsgaard J."/>
        </authorList>
    </citation>
    <scope>NUCLEOTIDE SEQUENCE [LARGE SCALE GENOMIC DNA]</scope>
</reference>
<dbReference type="GO" id="GO:0005125">
    <property type="term" value="F:cytokine activity"/>
    <property type="evidence" value="ECO:0007669"/>
    <property type="project" value="TreeGrafter"/>
</dbReference>
<feature type="region of interest" description="Disordered" evidence="9">
    <location>
        <begin position="73"/>
        <end position="93"/>
    </location>
</feature>
<dbReference type="InterPro" id="IPR017948">
    <property type="entry name" value="TGFb_CS"/>
</dbReference>
<dbReference type="OrthoDB" id="6516235at2759"/>
<dbReference type="GO" id="GO:0005615">
    <property type="term" value="C:extracellular space"/>
    <property type="evidence" value="ECO:0007669"/>
    <property type="project" value="TreeGrafter"/>
</dbReference>
<comment type="similarity">
    <text evidence="2 8">Belongs to the TGF-beta family.</text>
</comment>
<protein>
    <submittedName>
        <fullName evidence="12">Inhibin beta B chain</fullName>
    </submittedName>
</protein>
<evidence type="ECO:0000256" key="1">
    <source>
        <dbReference type="ARBA" id="ARBA00004613"/>
    </source>
</evidence>
<evidence type="ECO:0000256" key="3">
    <source>
        <dbReference type="ARBA" id="ARBA00022525"/>
    </source>
</evidence>
<feature type="domain" description="TGF-beta family profile" evidence="11">
    <location>
        <begin position="271"/>
        <end position="387"/>
    </location>
</feature>
<dbReference type="Gene3D" id="2.60.120.970">
    <property type="match status" value="1"/>
</dbReference>
<dbReference type="GO" id="GO:0008083">
    <property type="term" value="F:growth factor activity"/>
    <property type="evidence" value="ECO:0007669"/>
    <property type="project" value="UniProtKB-KW"/>
</dbReference>
<dbReference type="SUPFAM" id="SSF57501">
    <property type="entry name" value="Cystine-knot cytokines"/>
    <property type="match status" value="1"/>
</dbReference>
<dbReference type="Pfam" id="PF00688">
    <property type="entry name" value="TGFb_propeptide"/>
    <property type="match status" value="1"/>
</dbReference>
<dbReference type="EMBL" id="KK121998">
    <property type="protein sequence ID" value="KFM81723.1"/>
    <property type="molecule type" value="Genomic_DNA"/>
</dbReference>
<dbReference type="FunFam" id="2.10.90.10:FF:000005">
    <property type="entry name" value="Inhibin beta A chain"/>
    <property type="match status" value="1"/>
</dbReference>
<evidence type="ECO:0000256" key="2">
    <source>
        <dbReference type="ARBA" id="ARBA00006656"/>
    </source>
</evidence>
<keyword evidence="3" id="KW-0964">Secreted</keyword>